<sequence>MSDYAVFLAVTDRTAQRMPTFSLTSLTIPSGRLGEAEQRAASALAVLPPGVAWPDVEPAVRRQVVDRVREVPHVAVDHVEHDRPRAGAWVCLRACLADLATNSSLAAVAHRPHTVHLTGHPVPDPTAPLLVDAEAVHVDAEAHHPALARLTALLATAAPASVTGALPDDEDPYDAFDSYTLGGLAEAGSRSPDSPSPQ</sequence>
<feature type="region of interest" description="Disordered" evidence="1">
    <location>
        <begin position="164"/>
        <end position="198"/>
    </location>
</feature>
<proteinExistence type="predicted"/>
<keyword evidence="3" id="KW-1185">Reference proteome</keyword>
<accession>A0A543J7E9</accession>
<protein>
    <submittedName>
        <fullName evidence="2">Uncharacterized protein</fullName>
    </submittedName>
</protein>
<evidence type="ECO:0000313" key="2">
    <source>
        <dbReference type="EMBL" id="TQM78759.1"/>
    </source>
</evidence>
<comment type="caution">
    <text evidence="2">The sequence shown here is derived from an EMBL/GenBank/DDBJ whole genome shotgun (WGS) entry which is preliminary data.</text>
</comment>
<organism evidence="2 3">
    <name type="scientific">Saccharothrix saharensis</name>
    <dbReference type="NCBI Taxonomy" id="571190"/>
    <lineage>
        <taxon>Bacteria</taxon>
        <taxon>Bacillati</taxon>
        <taxon>Actinomycetota</taxon>
        <taxon>Actinomycetes</taxon>
        <taxon>Pseudonocardiales</taxon>
        <taxon>Pseudonocardiaceae</taxon>
        <taxon>Saccharothrix</taxon>
    </lineage>
</organism>
<dbReference type="EMBL" id="VFPP01000001">
    <property type="protein sequence ID" value="TQM78759.1"/>
    <property type="molecule type" value="Genomic_DNA"/>
</dbReference>
<dbReference type="RefSeq" id="WP_141975529.1">
    <property type="nucleotide sequence ID" value="NZ_VFPP01000001.1"/>
</dbReference>
<reference evidence="2 3" key="1">
    <citation type="submission" date="2019-06" db="EMBL/GenBank/DDBJ databases">
        <title>Sequencing the genomes of 1000 actinobacteria strains.</title>
        <authorList>
            <person name="Klenk H.-P."/>
        </authorList>
    </citation>
    <scope>NUCLEOTIDE SEQUENCE [LARGE SCALE GENOMIC DNA]</scope>
    <source>
        <strain evidence="2 3">DSM 45456</strain>
    </source>
</reference>
<gene>
    <name evidence="2" type="ORF">FHX81_1037</name>
</gene>
<evidence type="ECO:0000256" key="1">
    <source>
        <dbReference type="SAM" id="MobiDB-lite"/>
    </source>
</evidence>
<name>A0A543J7E9_9PSEU</name>
<evidence type="ECO:0000313" key="3">
    <source>
        <dbReference type="Proteomes" id="UP000316628"/>
    </source>
</evidence>
<dbReference type="Proteomes" id="UP000316628">
    <property type="component" value="Unassembled WGS sequence"/>
</dbReference>
<dbReference type="AlphaFoldDB" id="A0A543J7E9"/>
<dbReference type="OrthoDB" id="4225978at2"/>